<keyword evidence="5" id="KW-1185">Reference proteome</keyword>
<keyword evidence="3" id="KW-0812">Transmembrane</keyword>
<protein>
    <submittedName>
        <fullName evidence="4">Class E sortase</fullName>
    </submittedName>
</protein>
<dbReference type="SUPFAM" id="SSF63817">
    <property type="entry name" value="Sortase"/>
    <property type="match status" value="1"/>
</dbReference>
<dbReference type="InterPro" id="IPR005754">
    <property type="entry name" value="Sortase"/>
</dbReference>
<keyword evidence="3" id="KW-0472">Membrane</keyword>
<reference evidence="4 5" key="1">
    <citation type="submission" date="2020-02" db="EMBL/GenBank/DDBJ databases">
        <title>Geodermatophilus sabuli CPCC 205279 I12A-02694.</title>
        <authorList>
            <person name="Jiang Z."/>
        </authorList>
    </citation>
    <scope>NUCLEOTIDE SEQUENCE [LARGE SCALE GENOMIC DNA]</scope>
    <source>
        <strain evidence="4 5">I12A-02694</strain>
    </source>
</reference>
<dbReference type="NCBIfam" id="NF033747">
    <property type="entry name" value="class_E_sortase"/>
    <property type="match status" value="1"/>
</dbReference>
<keyword evidence="1" id="KW-0378">Hydrolase</keyword>
<dbReference type="Proteomes" id="UP000470246">
    <property type="component" value="Unassembled WGS sequence"/>
</dbReference>
<name>A0A7K3W573_9ACTN</name>
<feature type="transmembrane region" description="Helical" evidence="3">
    <location>
        <begin position="12"/>
        <end position="29"/>
    </location>
</feature>
<dbReference type="GO" id="GO:0016787">
    <property type="term" value="F:hydrolase activity"/>
    <property type="evidence" value="ECO:0007669"/>
    <property type="project" value="UniProtKB-KW"/>
</dbReference>
<feature type="active site" description="Proton donor/acceptor" evidence="2">
    <location>
        <position position="113"/>
    </location>
</feature>
<evidence type="ECO:0000313" key="4">
    <source>
        <dbReference type="EMBL" id="NEK60045.1"/>
    </source>
</evidence>
<dbReference type="NCBIfam" id="TIGR01076">
    <property type="entry name" value="sortase_fam"/>
    <property type="match status" value="1"/>
</dbReference>
<dbReference type="InterPro" id="IPR023365">
    <property type="entry name" value="Sortase_dom-sf"/>
</dbReference>
<keyword evidence="3" id="KW-1133">Transmembrane helix</keyword>
<dbReference type="CDD" id="cd05830">
    <property type="entry name" value="Sortase_E"/>
    <property type="match status" value="1"/>
</dbReference>
<sequence>MGRIVSGISQTIFTLCVVALLFVVYEVWVTDLFADQVQEDLSDDLRDDWSQPAQFAEPALGESFGFLHIPSFEDYEPRVVLEGTEPEELSDGPGHYVGSAWPGQPGNFALAGHRVGLGSPFQDLDLLEDGDAVVVETVDAWYVYRVTDNYVTTPADVRVVAPTPGGPLDGAPSGSFLTLTTCHPEYTARERLIVHATLESSVVKLDDPDGPDALREA</sequence>
<proteinExistence type="predicted"/>
<dbReference type="Pfam" id="PF04203">
    <property type="entry name" value="Sortase"/>
    <property type="match status" value="1"/>
</dbReference>
<accession>A0A7K3W573</accession>
<gene>
    <name evidence="4" type="ORF">GCU56_19500</name>
</gene>
<feature type="active site" description="Acyl-thioester intermediate" evidence="2">
    <location>
        <position position="182"/>
    </location>
</feature>
<dbReference type="InterPro" id="IPR042003">
    <property type="entry name" value="Sortase_E"/>
</dbReference>
<dbReference type="Gene3D" id="2.40.260.10">
    <property type="entry name" value="Sortase"/>
    <property type="match status" value="1"/>
</dbReference>
<dbReference type="EMBL" id="JAAGWF010000023">
    <property type="protein sequence ID" value="NEK60045.1"/>
    <property type="molecule type" value="Genomic_DNA"/>
</dbReference>
<evidence type="ECO:0000256" key="1">
    <source>
        <dbReference type="ARBA" id="ARBA00022801"/>
    </source>
</evidence>
<evidence type="ECO:0000256" key="2">
    <source>
        <dbReference type="PIRSR" id="PIRSR605754-1"/>
    </source>
</evidence>
<comment type="caution">
    <text evidence="4">The sequence shown here is derived from an EMBL/GenBank/DDBJ whole genome shotgun (WGS) entry which is preliminary data.</text>
</comment>
<evidence type="ECO:0000313" key="5">
    <source>
        <dbReference type="Proteomes" id="UP000470246"/>
    </source>
</evidence>
<evidence type="ECO:0000256" key="3">
    <source>
        <dbReference type="SAM" id="Phobius"/>
    </source>
</evidence>
<organism evidence="4 5">
    <name type="scientific">Geodermatophilus sabuli</name>
    <dbReference type="NCBI Taxonomy" id="1564158"/>
    <lineage>
        <taxon>Bacteria</taxon>
        <taxon>Bacillati</taxon>
        <taxon>Actinomycetota</taxon>
        <taxon>Actinomycetes</taxon>
        <taxon>Geodermatophilales</taxon>
        <taxon>Geodermatophilaceae</taxon>
        <taxon>Geodermatophilus</taxon>
    </lineage>
</organism>
<dbReference type="InterPro" id="IPR053465">
    <property type="entry name" value="Sortase_Class_E"/>
</dbReference>
<dbReference type="AlphaFoldDB" id="A0A7K3W573"/>